<dbReference type="InterPro" id="IPR053967">
    <property type="entry name" value="LlgE_F_G-like_D1"/>
</dbReference>
<feature type="domain" description="Flagellar hook protein FlgE/F/G-like D1" evidence="9">
    <location>
        <begin position="83"/>
        <end position="145"/>
    </location>
</feature>
<organism evidence="10 11">
    <name type="scientific">Robbsia andropogonis</name>
    <dbReference type="NCBI Taxonomy" id="28092"/>
    <lineage>
        <taxon>Bacteria</taxon>
        <taxon>Pseudomonadati</taxon>
        <taxon>Pseudomonadota</taxon>
        <taxon>Betaproteobacteria</taxon>
        <taxon>Burkholderiales</taxon>
        <taxon>Burkholderiaceae</taxon>
        <taxon>Robbsia</taxon>
    </lineage>
</organism>
<gene>
    <name evidence="10" type="ORF">WM40_06745</name>
</gene>
<dbReference type="InterPro" id="IPR037058">
    <property type="entry name" value="Falgellar_hook_FlgE_sf"/>
</dbReference>
<dbReference type="OrthoDB" id="9804559at2"/>
<protein>
    <recommendedName>
        <fullName evidence="3 5">Flagellar hook protein FlgE</fullName>
    </recommendedName>
</protein>
<feature type="domain" description="Flagellar basal-body/hook protein C-terminal" evidence="7">
    <location>
        <begin position="368"/>
        <end position="412"/>
    </location>
</feature>
<dbReference type="InterPro" id="IPR001444">
    <property type="entry name" value="Flag_bb_rod_N"/>
</dbReference>
<reference evidence="10 11" key="1">
    <citation type="submission" date="2015-03" db="EMBL/GenBank/DDBJ databases">
        <title>Draft Genome Sequence of Burkholderia andropogonis type strain ICMP2807, isolated from Sorghum bicolor.</title>
        <authorList>
            <person name="Lopes-Santos L."/>
            <person name="Castro D.B."/>
            <person name="Ottoboni L.M."/>
            <person name="Park D."/>
            <person name="Weirc B.S."/>
            <person name="Destefano S.A."/>
        </authorList>
    </citation>
    <scope>NUCLEOTIDE SEQUENCE [LARGE SCALE GENOMIC DNA]</scope>
    <source>
        <strain evidence="10 11">ICMP2807</strain>
    </source>
</reference>
<evidence type="ECO:0000259" key="7">
    <source>
        <dbReference type="Pfam" id="PF06429"/>
    </source>
</evidence>
<dbReference type="AlphaFoldDB" id="A0A0F5K2V5"/>
<proteinExistence type="inferred from homology"/>
<feature type="domain" description="Flagellar hook protein FlgE D2" evidence="8">
    <location>
        <begin position="161"/>
        <end position="294"/>
    </location>
</feature>
<evidence type="ECO:0000259" key="9">
    <source>
        <dbReference type="Pfam" id="PF22692"/>
    </source>
</evidence>
<evidence type="ECO:0000313" key="11">
    <source>
        <dbReference type="Proteomes" id="UP000033618"/>
    </source>
</evidence>
<dbReference type="GO" id="GO:0009424">
    <property type="term" value="C:bacterial-type flagellum hook"/>
    <property type="evidence" value="ECO:0007669"/>
    <property type="project" value="TreeGrafter"/>
</dbReference>
<comment type="caution">
    <text evidence="10">The sequence shown here is derived from an EMBL/GenBank/DDBJ whole genome shotgun (WGS) entry which is preliminary data.</text>
</comment>
<dbReference type="GO" id="GO:0009425">
    <property type="term" value="C:bacterial-type flagellum basal body"/>
    <property type="evidence" value="ECO:0007669"/>
    <property type="project" value="UniProtKB-SubCell"/>
</dbReference>
<dbReference type="Pfam" id="PF07559">
    <property type="entry name" value="FlgE_D2"/>
    <property type="match status" value="1"/>
</dbReference>
<dbReference type="GO" id="GO:0005829">
    <property type="term" value="C:cytosol"/>
    <property type="evidence" value="ECO:0007669"/>
    <property type="project" value="TreeGrafter"/>
</dbReference>
<dbReference type="NCBIfam" id="NF004238">
    <property type="entry name" value="PRK05682.1-1"/>
    <property type="match status" value="1"/>
</dbReference>
<evidence type="ECO:0000259" key="8">
    <source>
        <dbReference type="Pfam" id="PF07559"/>
    </source>
</evidence>
<dbReference type="Proteomes" id="UP000033618">
    <property type="component" value="Unassembled WGS sequence"/>
</dbReference>
<dbReference type="RefSeq" id="WP_024904051.1">
    <property type="nucleotide sequence ID" value="NZ_CADFGU010000003.1"/>
</dbReference>
<evidence type="ECO:0000256" key="5">
    <source>
        <dbReference type="RuleBase" id="RU362116"/>
    </source>
</evidence>
<keyword evidence="11" id="KW-1185">Reference proteome</keyword>
<comment type="subcellular location">
    <subcellularLocation>
        <location evidence="1 5">Bacterial flagellum basal body</location>
    </subcellularLocation>
</comment>
<dbReference type="PATRIC" id="fig|28092.6.peg.1597"/>
<accession>A0A0F5K2V5</accession>
<evidence type="ECO:0000256" key="1">
    <source>
        <dbReference type="ARBA" id="ARBA00004117"/>
    </source>
</evidence>
<dbReference type="GO" id="GO:0071978">
    <property type="term" value="P:bacterial-type flagellum-dependent swarming motility"/>
    <property type="evidence" value="ECO:0007669"/>
    <property type="project" value="TreeGrafter"/>
</dbReference>
<dbReference type="PANTHER" id="PTHR30435:SF1">
    <property type="entry name" value="FLAGELLAR HOOK PROTEIN FLGE"/>
    <property type="match status" value="1"/>
</dbReference>
<dbReference type="STRING" id="28092.WM40_06745"/>
<dbReference type="InterPro" id="IPR037925">
    <property type="entry name" value="FlgE/F/G-like"/>
</dbReference>
<name>A0A0F5K2V5_9BURK</name>
<feature type="domain" description="Flagellar basal body rod protein N-terminal" evidence="6">
    <location>
        <begin position="6"/>
        <end position="33"/>
    </location>
</feature>
<sequence>MAYSQALSGLSAASQDLDVIGNNISNANTVGYKQSQAQFAAMYANAMNTSTNDQAGIGTSVSKIAQNFTQGTITETGQTLDMAINGNGFFTLSNNGTTNYSRNGQFTLNKDGNIVNAQGLKLMGYAADKKGLLNTSTAVPLSIPSGSVDPKMSTKVMAEANLNSASRVPKNMHFDPSDTTSYNNATTAQVFDSLGNVHTLNMYYQKTSNEASTWNVYATLDGKPVGGTSTAGGQKPVDHLAFDTSGALVSGKDANVKLQLDNGATATQPLKLDFSKMTQFGADFVATSVTSDGYAAGSLSSFGIDNAGKLTGTYSNGQSMVLGQVALTAFANADGLQNLGNNMFAQSSTSGQPQMGVAGTGPLGALKSGATEAANVDLTSSLVELITAQRYYQANAQTIKTQQAVDQTLMNL</sequence>
<keyword evidence="4 5" id="KW-0975">Bacterial flagellum</keyword>
<dbReference type="SUPFAM" id="SSF117143">
    <property type="entry name" value="Flagellar hook protein flgE"/>
    <property type="match status" value="1"/>
</dbReference>
<comment type="function">
    <text evidence="5">A flexible structure which links the flagellar filament to the drive apparatus in the basal body.</text>
</comment>
<dbReference type="InterPro" id="IPR020013">
    <property type="entry name" value="Flagellar_FlgE/F/G"/>
</dbReference>
<dbReference type="EMBL" id="LAQU01000005">
    <property type="protein sequence ID" value="KKB64194.1"/>
    <property type="molecule type" value="Genomic_DNA"/>
</dbReference>
<dbReference type="PANTHER" id="PTHR30435">
    <property type="entry name" value="FLAGELLAR PROTEIN"/>
    <property type="match status" value="1"/>
</dbReference>
<evidence type="ECO:0000313" key="10">
    <source>
        <dbReference type="EMBL" id="KKB64194.1"/>
    </source>
</evidence>
<dbReference type="InterPro" id="IPR010930">
    <property type="entry name" value="Flg_bb/hook_C_dom"/>
</dbReference>
<dbReference type="Pfam" id="PF06429">
    <property type="entry name" value="Flg_bbr_C"/>
    <property type="match status" value="1"/>
</dbReference>
<evidence type="ECO:0000256" key="2">
    <source>
        <dbReference type="ARBA" id="ARBA00009677"/>
    </source>
</evidence>
<dbReference type="PROSITE" id="PS00588">
    <property type="entry name" value="FLAGELLA_BB_ROD"/>
    <property type="match status" value="1"/>
</dbReference>
<dbReference type="Pfam" id="PF00460">
    <property type="entry name" value="Flg_bb_rod"/>
    <property type="match status" value="1"/>
</dbReference>
<dbReference type="Gene3D" id="2.60.98.20">
    <property type="entry name" value="Flagellar hook protein FlgE"/>
    <property type="match status" value="1"/>
</dbReference>
<comment type="similarity">
    <text evidence="2 5">Belongs to the flagella basal body rod proteins family.</text>
</comment>
<dbReference type="InterPro" id="IPR019776">
    <property type="entry name" value="Flagellar_basal_body_rod_CS"/>
</dbReference>
<evidence type="ECO:0000256" key="3">
    <source>
        <dbReference type="ARBA" id="ARBA00019015"/>
    </source>
</evidence>
<dbReference type="Pfam" id="PF22692">
    <property type="entry name" value="LlgE_F_G_D1"/>
    <property type="match status" value="1"/>
</dbReference>
<evidence type="ECO:0000256" key="4">
    <source>
        <dbReference type="ARBA" id="ARBA00023143"/>
    </source>
</evidence>
<dbReference type="NCBIfam" id="TIGR03506">
    <property type="entry name" value="FlgEFG_subfam"/>
    <property type="match status" value="1"/>
</dbReference>
<evidence type="ECO:0000259" key="6">
    <source>
        <dbReference type="Pfam" id="PF00460"/>
    </source>
</evidence>
<dbReference type="InterPro" id="IPR011491">
    <property type="entry name" value="FlgE_D2"/>
</dbReference>